<feature type="domain" description="Retrovirus-related Pol polyprotein from transposon TNT 1-94-like beta-barrel" evidence="3">
    <location>
        <begin position="226"/>
        <end position="276"/>
    </location>
</feature>
<evidence type="ECO:0000256" key="1">
    <source>
        <dbReference type="SAM" id="Coils"/>
    </source>
</evidence>
<feature type="compositionally biased region" description="Basic and acidic residues" evidence="2">
    <location>
        <begin position="731"/>
        <end position="740"/>
    </location>
</feature>
<proteinExistence type="predicted"/>
<feature type="region of interest" description="Disordered" evidence="2">
    <location>
        <begin position="716"/>
        <end position="740"/>
    </location>
</feature>
<feature type="coiled-coil region" evidence="1">
    <location>
        <begin position="102"/>
        <end position="129"/>
    </location>
</feature>
<dbReference type="EMBL" id="BKCJ010005856">
    <property type="protein sequence ID" value="GEU69016.1"/>
    <property type="molecule type" value="Genomic_DNA"/>
</dbReference>
<gene>
    <name evidence="4" type="ORF">Tci_040994</name>
</gene>
<feature type="region of interest" description="Disordered" evidence="2">
    <location>
        <begin position="407"/>
        <end position="467"/>
    </location>
</feature>
<dbReference type="Pfam" id="PF22936">
    <property type="entry name" value="Pol_BBD"/>
    <property type="match status" value="1"/>
</dbReference>
<comment type="caution">
    <text evidence="4">The sequence shown here is derived from an EMBL/GenBank/DDBJ whole genome shotgun (WGS) entry which is preliminary data.</text>
</comment>
<feature type="compositionally biased region" description="Polar residues" evidence="2">
    <location>
        <begin position="413"/>
        <end position="422"/>
    </location>
</feature>
<feature type="compositionally biased region" description="Basic and acidic residues" evidence="2">
    <location>
        <begin position="453"/>
        <end position="467"/>
    </location>
</feature>
<dbReference type="AlphaFoldDB" id="A0A6L2M4Q4"/>
<feature type="coiled-coil region" evidence="1">
    <location>
        <begin position="571"/>
        <end position="634"/>
    </location>
</feature>
<evidence type="ECO:0000259" key="3">
    <source>
        <dbReference type="Pfam" id="PF22936"/>
    </source>
</evidence>
<reference evidence="4" key="1">
    <citation type="journal article" date="2019" name="Sci. Rep.">
        <title>Draft genome of Tanacetum cinerariifolium, the natural source of mosquito coil.</title>
        <authorList>
            <person name="Yamashiro T."/>
            <person name="Shiraishi A."/>
            <person name="Satake H."/>
            <person name="Nakayama K."/>
        </authorList>
    </citation>
    <scope>NUCLEOTIDE SEQUENCE</scope>
</reference>
<feature type="compositionally biased region" description="Polar residues" evidence="2">
    <location>
        <begin position="440"/>
        <end position="452"/>
    </location>
</feature>
<dbReference type="InterPro" id="IPR054722">
    <property type="entry name" value="PolX-like_BBD"/>
</dbReference>
<evidence type="ECO:0000256" key="2">
    <source>
        <dbReference type="SAM" id="MobiDB-lite"/>
    </source>
</evidence>
<evidence type="ECO:0000313" key="4">
    <source>
        <dbReference type="EMBL" id="GEU69016.1"/>
    </source>
</evidence>
<feature type="compositionally biased region" description="Basic and acidic residues" evidence="2">
    <location>
        <begin position="423"/>
        <end position="439"/>
    </location>
</feature>
<sequence length="740" mass="84964">MENEEENHAWVADEEAPTEFSLMAKSSIDNEVFHNSLCSKACKKNTDSLNSKITELSERLGDTKNMLYHCKLGLSQVEARLVEFKNQEIKFCEKIRGLKFSVECKTNRIENLTNELKTLKKEKEGLDRKLTVYSPPKKDMSWTGLPEFADDTITDYTRPSPSVESNPNDLQNNSSSVFEIGESTENQQSEFNPKFQEFPLLIENFPLLTESFPLGNSQINIDDKGYWDSGCSWHMTGNISYLSDYEPFYRGYVSFGQGGYKITGKGTIKTGYCKGEEYQWEAQLHAKVDGKKVAIFEASIRRDLQFRDEGGVDSLPNKVIFKQLTLMGAKTTAWNKFSSTMASAVICLATNQKFNFSKYIFDSMVKHLASGKKFLMYPRKTKRKDTQVPQLSMPTESNTYEVVNEEMSDSLERVTTTATSLDAKQDRGNINKTQSKETLNEASSIGTSSARVESSKEKGLGEEDASKQRRIIDDLDADNDITLVNDQEMFDADKDYKVKKWLLNKRLLLIKSQLLMMHRGIVIKDHEEPSESRTTTTISLKKSQNKGKAKMIEEPVKLKKKDQILFDEEVARKLQEEINKKERLVGEKARQQEEASITLIETWEDIQAKLDADYQLAERMQAEEQQELNEEEKAKLFMELLEKRIKFFATKRAKEKRNRPPNKAQQRSLMCTYLKNMDGWKPRALKNKSFAKIQELFDEAMKKINTFVNFRTELVEESTKKDEAETTQESSSKRAGDELE</sequence>
<name>A0A6L2M4Q4_TANCI</name>
<keyword evidence="1" id="KW-0175">Coiled coil</keyword>
<accession>A0A6L2M4Q4</accession>
<protein>
    <recommendedName>
        <fullName evidence="3">Retrovirus-related Pol polyprotein from transposon TNT 1-94-like beta-barrel domain-containing protein</fullName>
    </recommendedName>
</protein>
<organism evidence="4">
    <name type="scientific">Tanacetum cinerariifolium</name>
    <name type="common">Dalmatian daisy</name>
    <name type="synonym">Chrysanthemum cinerariifolium</name>
    <dbReference type="NCBI Taxonomy" id="118510"/>
    <lineage>
        <taxon>Eukaryota</taxon>
        <taxon>Viridiplantae</taxon>
        <taxon>Streptophyta</taxon>
        <taxon>Embryophyta</taxon>
        <taxon>Tracheophyta</taxon>
        <taxon>Spermatophyta</taxon>
        <taxon>Magnoliopsida</taxon>
        <taxon>eudicotyledons</taxon>
        <taxon>Gunneridae</taxon>
        <taxon>Pentapetalae</taxon>
        <taxon>asterids</taxon>
        <taxon>campanulids</taxon>
        <taxon>Asterales</taxon>
        <taxon>Asteraceae</taxon>
        <taxon>Asteroideae</taxon>
        <taxon>Anthemideae</taxon>
        <taxon>Anthemidinae</taxon>
        <taxon>Tanacetum</taxon>
    </lineage>
</organism>